<dbReference type="RefSeq" id="WP_341765246.1">
    <property type="nucleotide sequence ID" value="NZ_OZ034688.1"/>
</dbReference>
<evidence type="ECO:0000256" key="11">
    <source>
        <dbReference type="ARBA" id="ARBA00033158"/>
    </source>
</evidence>
<gene>
    <name evidence="13" type="primary">zapA</name>
    <name evidence="13" type="ORF">PRHACTZTBTEA_281</name>
</gene>
<dbReference type="InterPro" id="IPR042233">
    <property type="entry name" value="Cell_div_ZapA_N"/>
</dbReference>
<organism evidence="13 14">
    <name type="scientific">Candidatus Providencia siddallii</name>
    <dbReference type="NCBI Taxonomy" id="1715285"/>
    <lineage>
        <taxon>Bacteria</taxon>
        <taxon>Pseudomonadati</taxon>
        <taxon>Pseudomonadota</taxon>
        <taxon>Gammaproteobacteria</taxon>
        <taxon>Enterobacterales</taxon>
        <taxon>Morganellaceae</taxon>
        <taxon>Providencia</taxon>
    </lineage>
</organism>
<dbReference type="PANTHER" id="PTHR34981">
    <property type="entry name" value="CELL DIVISION PROTEIN ZAPA"/>
    <property type="match status" value="1"/>
</dbReference>
<evidence type="ECO:0000256" key="9">
    <source>
        <dbReference type="ARBA" id="ARBA00024910"/>
    </source>
</evidence>
<dbReference type="Gene3D" id="1.20.5.50">
    <property type="match status" value="1"/>
</dbReference>
<evidence type="ECO:0000256" key="7">
    <source>
        <dbReference type="ARBA" id="ARBA00023210"/>
    </source>
</evidence>
<keyword evidence="7" id="KW-0717">Septation</keyword>
<keyword evidence="5 13" id="KW-0132">Cell division</keyword>
<evidence type="ECO:0000313" key="13">
    <source>
        <dbReference type="EMBL" id="CAL1329203.1"/>
    </source>
</evidence>
<dbReference type="Gene3D" id="3.30.160.880">
    <property type="entry name" value="Cell division protein ZapA protomer, N-terminal domain"/>
    <property type="match status" value="1"/>
</dbReference>
<evidence type="ECO:0000256" key="4">
    <source>
        <dbReference type="ARBA" id="ARBA00022490"/>
    </source>
</evidence>
<protein>
    <recommendedName>
        <fullName evidence="3">Cell division protein ZapA</fullName>
    </recommendedName>
    <alternativeName>
        <fullName evidence="11">Z ring-associated protein ZapA</fullName>
    </alternativeName>
</protein>
<evidence type="ECO:0000256" key="10">
    <source>
        <dbReference type="ARBA" id="ARBA00026068"/>
    </source>
</evidence>
<evidence type="ECO:0000256" key="8">
    <source>
        <dbReference type="ARBA" id="ARBA00023306"/>
    </source>
</evidence>
<keyword evidence="14" id="KW-1185">Reference proteome</keyword>
<comment type="subcellular location">
    <subcellularLocation>
        <location evidence="1">Cytoplasm</location>
    </subcellularLocation>
</comment>
<dbReference type="SUPFAM" id="SSF102829">
    <property type="entry name" value="Cell division protein ZapA-like"/>
    <property type="match status" value="1"/>
</dbReference>
<comment type="subunit">
    <text evidence="10">Homodimer. Interacts with FtsZ.</text>
</comment>
<evidence type="ECO:0000256" key="2">
    <source>
        <dbReference type="ARBA" id="ARBA00010074"/>
    </source>
</evidence>
<sequence>MSVQAVDVKIFGRLIRVNCPIDRKDALIQSVKDLENRLQNLKDKSGVTNIEQLIFIVALNICYELTEEKTKTREYVYNMEEKIKILQNTIEQALQIQVKITDSRFLM</sequence>
<keyword evidence="4" id="KW-0963">Cytoplasm</keyword>
<name>A0ABM9NP03_9GAMM</name>
<dbReference type="Pfam" id="PF05164">
    <property type="entry name" value="ZapA"/>
    <property type="match status" value="1"/>
</dbReference>
<keyword evidence="8" id="KW-0131">Cell cycle</keyword>
<comment type="function">
    <text evidence="9">Activator of cell division through the inhibition of FtsZ GTPase activity, therefore promoting FtsZ assembly into bundles of protofilaments necessary for the formation of the division Z ring. It is recruited early at mid-cell but it is not essential for cell division.</text>
</comment>
<keyword evidence="6 12" id="KW-0175">Coiled coil</keyword>
<evidence type="ECO:0000256" key="6">
    <source>
        <dbReference type="ARBA" id="ARBA00023054"/>
    </source>
</evidence>
<evidence type="ECO:0000256" key="1">
    <source>
        <dbReference type="ARBA" id="ARBA00004496"/>
    </source>
</evidence>
<dbReference type="EMBL" id="OZ034688">
    <property type="protein sequence ID" value="CAL1329203.1"/>
    <property type="molecule type" value="Genomic_DNA"/>
</dbReference>
<evidence type="ECO:0000256" key="5">
    <source>
        <dbReference type="ARBA" id="ARBA00022618"/>
    </source>
</evidence>
<dbReference type="InterPro" id="IPR007838">
    <property type="entry name" value="Cell_div_ZapA-like"/>
</dbReference>
<evidence type="ECO:0000256" key="3">
    <source>
        <dbReference type="ARBA" id="ARBA00015195"/>
    </source>
</evidence>
<dbReference type="InterPro" id="IPR036192">
    <property type="entry name" value="Cell_div_ZapA-like_sf"/>
</dbReference>
<dbReference type="PANTHER" id="PTHR34981:SF1">
    <property type="entry name" value="CELL DIVISION PROTEIN ZAPA"/>
    <property type="match status" value="1"/>
</dbReference>
<accession>A0ABM9NP03</accession>
<proteinExistence type="inferred from homology"/>
<dbReference type="GO" id="GO:0051301">
    <property type="term" value="P:cell division"/>
    <property type="evidence" value="ECO:0007669"/>
    <property type="project" value="UniProtKB-KW"/>
</dbReference>
<evidence type="ECO:0000313" key="14">
    <source>
        <dbReference type="Proteomes" id="UP001497533"/>
    </source>
</evidence>
<dbReference type="Proteomes" id="UP001497533">
    <property type="component" value="Chromosome"/>
</dbReference>
<comment type="similarity">
    <text evidence="2">Belongs to the ZapA family. Type 1 subfamily.</text>
</comment>
<feature type="coiled-coil region" evidence="12">
    <location>
        <begin position="24"/>
        <end position="51"/>
    </location>
</feature>
<evidence type="ECO:0000256" key="12">
    <source>
        <dbReference type="SAM" id="Coils"/>
    </source>
</evidence>
<dbReference type="NCBIfam" id="NF008209">
    <property type="entry name" value="PRK10972.1"/>
    <property type="match status" value="1"/>
</dbReference>
<reference evidence="13" key="1">
    <citation type="submission" date="2024-04" db="EMBL/GenBank/DDBJ databases">
        <authorList>
            <person name="Manzano-Marin A."/>
            <person name="Manzano-Marin A."/>
            <person name="Alejandro Manzano Marin A."/>
        </authorList>
    </citation>
    <scope>NUCLEOTIDE SEQUENCE [LARGE SCALE GENOMIC DNA]</scope>
    <source>
        <strain evidence="13">TABTEA</strain>
    </source>
</reference>